<evidence type="ECO:0000313" key="2">
    <source>
        <dbReference type="EMBL" id="RDW62372.1"/>
    </source>
</evidence>
<name>A0A3D8QKP5_9HELO</name>
<keyword evidence="3" id="KW-1185">Reference proteome</keyword>
<dbReference type="EMBL" id="PDLM01000014">
    <property type="protein sequence ID" value="RDW62372.1"/>
    <property type="molecule type" value="Genomic_DNA"/>
</dbReference>
<accession>A0A3D8QKP5</accession>
<sequence>MQNVADHFINRRDILSFSLLVLVAGAPAHASGWLPAARDSAILDLGLEREHASGATQRVEHVLLAAPLEPDSTTSAGSCSAPDLSPAAYLEAREGKSPLGAQRDGSGASRRADLGIVV</sequence>
<dbReference type="AlphaFoldDB" id="A0A3D8QKP5"/>
<protein>
    <submittedName>
        <fullName evidence="2">Uncharacterized protein</fullName>
    </submittedName>
</protein>
<proteinExistence type="predicted"/>
<comment type="caution">
    <text evidence="2">The sequence shown here is derived from an EMBL/GenBank/DDBJ whole genome shotgun (WGS) entry which is preliminary data.</text>
</comment>
<evidence type="ECO:0000256" key="1">
    <source>
        <dbReference type="SAM" id="MobiDB-lite"/>
    </source>
</evidence>
<dbReference type="Proteomes" id="UP000256645">
    <property type="component" value="Unassembled WGS sequence"/>
</dbReference>
<feature type="region of interest" description="Disordered" evidence="1">
    <location>
        <begin position="91"/>
        <end position="118"/>
    </location>
</feature>
<reference evidence="2 3" key="1">
    <citation type="journal article" date="2018" name="IMA Fungus">
        <title>IMA Genome-F 9: Draft genome sequence of Annulohypoxylon stygium, Aspergillus mulundensis, Berkeleyomyces basicola (syn. Thielaviopsis basicola), Ceratocystis smalleyi, two Cercospora beticola strains, Coleophoma cylindrospora, Fusarium fracticaudum, Phialophora cf. hyalina, and Morchella septimelata.</title>
        <authorList>
            <person name="Wingfield B.D."/>
            <person name="Bills G.F."/>
            <person name="Dong Y."/>
            <person name="Huang W."/>
            <person name="Nel W.J."/>
            <person name="Swalarsk-Parry B.S."/>
            <person name="Vaghefi N."/>
            <person name="Wilken P.M."/>
            <person name="An Z."/>
            <person name="de Beer Z.W."/>
            <person name="De Vos L."/>
            <person name="Chen L."/>
            <person name="Duong T.A."/>
            <person name="Gao Y."/>
            <person name="Hammerbacher A."/>
            <person name="Kikkert J.R."/>
            <person name="Li Y."/>
            <person name="Li H."/>
            <person name="Li K."/>
            <person name="Li Q."/>
            <person name="Liu X."/>
            <person name="Ma X."/>
            <person name="Naidoo K."/>
            <person name="Pethybridge S.J."/>
            <person name="Sun J."/>
            <person name="Steenkamp E.T."/>
            <person name="van der Nest M.A."/>
            <person name="van Wyk S."/>
            <person name="Wingfield M.J."/>
            <person name="Xiong C."/>
            <person name="Yue Q."/>
            <person name="Zhang X."/>
        </authorList>
    </citation>
    <scope>NUCLEOTIDE SEQUENCE [LARGE SCALE GENOMIC DNA]</scope>
    <source>
        <strain evidence="2 3">BP6252</strain>
    </source>
</reference>
<evidence type="ECO:0000313" key="3">
    <source>
        <dbReference type="Proteomes" id="UP000256645"/>
    </source>
</evidence>
<gene>
    <name evidence="2" type="ORF">BP6252_11805</name>
</gene>
<organism evidence="2 3">
    <name type="scientific">Coleophoma cylindrospora</name>
    <dbReference type="NCBI Taxonomy" id="1849047"/>
    <lineage>
        <taxon>Eukaryota</taxon>
        <taxon>Fungi</taxon>
        <taxon>Dikarya</taxon>
        <taxon>Ascomycota</taxon>
        <taxon>Pezizomycotina</taxon>
        <taxon>Leotiomycetes</taxon>
        <taxon>Helotiales</taxon>
        <taxon>Dermateaceae</taxon>
        <taxon>Coleophoma</taxon>
    </lineage>
</organism>